<dbReference type="GO" id="GO:0007156">
    <property type="term" value="P:homophilic cell adhesion via plasma membrane adhesion molecules"/>
    <property type="evidence" value="ECO:0007669"/>
    <property type="project" value="InterPro"/>
</dbReference>
<comment type="subcellular location">
    <subcellularLocation>
        <location evidence="1">Membrane</location>
    </subcellularLocation>
</comment>
<dbReference type="GO" id="GO:0016342">
    <property type="term" value="C:catenin complex"/>
    <property type="evidence" value="ECO:0007669"/>
    <property type="project" value="TreeGrafter"/>
</dbReference>
<dbReference type="InterPro" id="IPR002126">
    <property type="entry name" value="Cadherin-like_dom"/>
</dbReference>
<dbReference type="InterPro" id="IPR015919">
    <property type="entry name" value="Cadherin-like_sf"/>
</dbReference>
<feature type="domain" description="Cadherin" evidence="6">
    <location>
        <begin position="91"/>
        <end position="191"/>
    </location>
</feature>
<evidence type="ECO:0000256" key="3">
    <source>
        <dbReference type="ARBA" id="ARBA00022837"/>
    </source>
</evidence>
<dbReference type="GO" id="GO:0016477">
    <property type="term" value="P:cell migration"/>
    <property type="evidence" value="ECO:0007669"/>
    <property type="project" value="TreeGrafter"/>
</dbReference>
<protein>
    <recommendedName>
        <fullName evidence="6">Cadherin domain-containing protein</fullName>
    </recommendedName>
</protein>
<dbReference type="InterPro" id="IPR039808">
    <property type="entry name" value="Cadherin"/>
</dbReference>
<dbReference type="PANTHER" id="PTHR24027">
    <property type="entry name" value="CADHERIN-23"/>
    <property type="match status" value="1"/>
</dbReference>
<dbReference type="PANTHER" id="PTHR24027:SF442">
    <property type="entry name" value="PROTOCADHERIN-15 ISOFORM X1"/>
    <property type="match status" value="1"/>
</dbReference>
<dbReference type="Pfam" id="PF00028">
    <property type="entry name" value="Cadherin"/>
    <property type="match status" value="2"/>
</dbReference>
<dbReference type="GO" id="GO:0008013">
    <property type="term" value="F:beta-catenin binding"/>
    <property type="evidence" value="ECO:0007669"/>
    <property type="project" value="TreeGrafter"/>
</dbReference>
<evidence type="ECO:0000256" key="1">
    <source>
        <dbReference type="ARBA" id="ARBA00004370"/>
    </source>
</evidence>
<dbReference type="CDD" id="cd11304">
    <property type="entry name" value="Cadherin_repeat"/>
    <property type="match status" value="2"/>
</dbReference>
<feature type="domain" description="Cadherin" evidence="6">
    <location>
        <begin position="3"/>
        <end position="90"/>
    </location>
</feature>
<dbReference type="GO" id="GO:0005509">
    <property type="term" value="F:calcium ion binding"/>
    <property type="evidence" value="ECO:0007669"/>
    <property type="project" value="UniProtKB-UniRule"/>
</dbReference>
<evidence type="ECO:0000256" key="2">
    <source>
        <dbReference type="ARBA" id="ARBA00022737"/>
    </source>
</evidence>
<keyword evidence="2" id="KW-0677">Repeat</keyword>
<evidence type="ECO:0000256" key="4">
    <source>
        <dbReference type="ARBA" id="ARBA00023136"/>
    </source>
</evidence>
<dbReference type="PRINTS" id="PR00205">
    <property type="entry name" value="CADHERIN"/>
</dbReference>
<keyword evidence="3 5" id="KW-0106">Calcium</keyword>
<dbReference type="WBParaSite" id="maker-PairedContig_4780-snap-gene-0.3-mRNA-1">
    <property type="protein sequence ID" value="maker-PairedContig_4780-snap-gene-0.3-mRNA-1"/>
    <property type="gene ID" value="maker-PairedContig_4780-snap-gene-0.3"/>
</dbReference>
<dbReference type="GO" id="GO:0045296">
    <property type="term" value="F:cadherin binding"/>
    <property type="evidence" value="ECO:0007669"/>
    <property type="project" value="TreeGrafter"/>
</dbReference>
<dbReference type="Gene3D" id="2.60.40.60">
    <property type="entry name" value="Cadherins"/>
    <property type="match status" value="2"/>
</dbReference>
<dbReference type="SMART" id="SM00112">
    <property type="entry name" value="CA"/>
    <property type="match status" value="2"/>
</dbReference>
<dbReference type="SUPFAM" id="SSF49313">
    <property type="entry name" value="Cadherin-like"/>
    <property type="match status" value="2"/>
</dbReference>
<dbReference type="STRING" id="6293.A0A1I8ET82"/>
<evidence type="ECO:0000256" key="5">
    <source>
        <dbReference type="PROSITE-ProRule" id="PRU00043"/>
    </source>
</evidence>
<sequence length="204" mass="23185">FVAVDNDSDDNGRISYQVLSGNNYGIFNLNSTSGVLYLEKNIDIEEMNFNDTLNNLLIAAIDNGIPNRLNWTSVRINFNSNFSSATAPFFIVSQYEKSIFENLPKGSIVLHSKAVNKLGLPGDNWIYTITDTNESFVCNKTTGHIILSKELDFEMQTNYEFILKVQDNQNRSAMVSVRIRVLGIDEYPPLFTKTNYIFQVSHYL</sequence>
<evidence type="ECO:0000313" key="7">
    <source>
        <dbReference type="WBParaSite" id="maker-PairedContig_4780-snap-gene-0.3-mRNA-1"/>
    </source>
</evidence>
<keyword evidence="4" id="KW-0472">Membrane</keyword>
<name>A0A1I8ET82_WUCBA</name>
<dbReference type="AlphaFoldDB" id="A0A1I8ET82"/>
<reference evidence="7" key="1">
    <citation type="submission" date="2016-11" db="UniProtKB">
        <authorList>
            <consortium name="WormBaseParasite"/>
        </authorList>
    </citation>
    <scope>IDENTIFICATION</scope>
    <source>
        <strain evidence="7">pt0022</strain>
    </source>
</reference>
<accession>A0A1I8ET82</accession>
<evidence type="ECO:0000259" key="6">
    <source>
        <dbReference type="PROSITE" id="PS50268"/>
    </source>
</evidence>
<dbReference type="PROSITE" id="PS50268">
    <property type="entry name" value="CADHERIN_2"/>
    <property type="match status" value="2"/>
</dbReference>
<organism evidence="7">
    <name type="scientific">Wuchereria bancrofti</name>
    <dbReference type="NCBI Taxonomy" id="6293"/>
    <lineage>
        <taxon>Eukaryota</taxon>
        <taxon>Metazoa</taxon>
        <taxon>Ecdysozoa</taxon>
        <taxon>Nematoda</taxon>
        <taxon>Chromadorea</taxon>
        <taxon>Rhabditida</taxon>
        <taxon>Spirurina</taxon>
        <taxon>Spiruromorpha</taxon>
        <taxon>Filarioidea</taxon>
        <taxon>Onchocercidae</taxon>
        <taxon>Wuchereria</taxon>
    </lineage>
</organism>
<proteinExistence type="predicted"/>